<dbReference type="GO" id="GO:0005886">
    <property type="term" value="C:plasma membrane"/>
    <property type="evidence" value="ECO:0007669"/>
    <property type="project" value="TreeGrafter"/>
</dbReference>
<evidence type="ECO:0000313" key="3">
    <source>
        <dbReference type="EMBL" id="CAB4761463.1"/>
    </source>
</evidence>
<dbReference type="Gene3D" id="3.30.565.10">
    <property type="entry name" value="Histidine kinase-like ATPase, C-terminal domain"/>
    <property type="match status" value="1"/>
</dbReference>
<dbReference type="PANTHER" id="PTHR45569">
    <property type="entry name" value="SENSOR PROTEIN KDPD"/>
    <property type="match status" value="1"/>
</dbReference>
<feature type="region of interest" description="Disordered" evidence="1">
    <location>
        <begin position="280"/>
        <end position="323"/>
    </location>
</feature>
<dbReference type="PROSITE" id="PS50109">
    <property type="entry name" value="HIS_KIN"/>
    <property type="match status" value="1"/>
</dbReference>
<feature type="domain" description="Histidine kinase" evidence="2">
    <location>
        <begin position="84"/>
        <end position="285"/>
    </location>
</feature>
<dbReference type="InterPro" id="IPR003594">
    <property type="entry name" value="HATPase_dom"/>
</dbReference>
<dbReference type="SMART" id="SM00388">
    <property type="entry name" value="HisKA"/>
    <property type="match status" value="1"/>
</dbReference>
<reference evidence="3" key="1">
    <citation type="submission" date="2020-05" db="EMBL/GenBank/DDBJ databases">
        <authorList>
            <person name="Chiriac C."/>
            <person name="Salcher M."/>
            <person name="Ghai R."/>
            <person name="Kavagutti S V."/>
        </authorList>
    </citation>
    <scope>NUCLEOTIDE SEQUENCE</scope>
</reference>
<organism evidence="3">
    <name type="scientific">freshwater metagenome</name>
    <dbReference type="NCBI Taxonomy" id="449393"/>
    <lineage>
        <taxon>unclassified sequences</taxon>
        <taxon>metagenomes</taxon>
        <taxon>ecological metagenomes</taxon>
    </lineage>
</organism>
<evidence type="ECO:0000256" key="1">
    <source>
        <dbReference type="SAM" id="MobiDB-lite"/>
    </source>
</evidence>
<dbReference type="AlphaFoldDB" id="A0A6J6URT1"/>
<evidence type="ECO:0000259" key="2">
    <source>
        <dbReference type="PROSITE" id="PS50109"/>
    </source>
</evidence>
<feature type="compositionally biased region" description="Basic and acidic residues" evidence="1">
    <location>
        <begin position="289"/>
        <end position="312"/>
    </location>
</feature>
<dbReference type="GO" id="GO:0000155">
    <property type="term" value="F:phosphorelay sensor kinase activity"/>
    <property type="evidence" value="ECO:0007669"/>
    <property type="project" value="InterPro"/>
</dbReference>
<dbReference type="CDD" id="cd00082">
    <property type="entry name" value="HisKA"/>
    <property type="match status" value="1"/>
</dbReference>
<sequence>MTRTRFRGPRVVAGGRLGEQTDARVAAVLDVLAGERVGDVAERRDLDPALLHRWTQSFIDAGTAQVTHRPPPDLARQRDRFLSVFTHGLRSPLAVAQAWVGLLGDMSGDPGSRAQALTRLQSALDLLDERTAEVELLTAAMLGRVEPEPHPVTVGELAASLVLPEEIGGAGADTVLHVDPDLVTRVLRDLWRAATTTRPAPHQVVLEVERVEPWTEVRVVRAGEPIEPGTARALFEPFDTPDGTRSGITVGLYLARALVVVHGGTLGMEQDDAQAVLWARFPDPPPLDAPHDHATDHDRTDPAHHHPHHQDDPAPGGQDEEIR</sequence>
<accession>A0A6J6URT1</accession>
<dbReference type="Pfam" id="PF02518">
    <property type="entry name" value="HATPase_c"/>
    <property type="match status" value="1"/>
</dbReference>
<dbReference type="SUPFAM" id="SSF47384">
    <property type="entry name" value="Homodimeric domain of signal transducing histidine kinase"/>
    <property type="match status" value="1"/>
</dbReference>
<gene>
    <name evidence="3" type="ORF">UFOPK2761_02670</name>
</gene>
<dbReference type="SUPFAM" id="SSF55874">
    <property type="entry name" value="ATPase domain of HSP90 chaperone/DNA topoisomerase II/histidine kinase"/>
    <property type="match status" value="1"/>
</dbReference>
<dbReference type="InterPro" id="IPR005467">
    <property type="entry name" value="His_kinase_dom"/>
</dbReference>
<dbReference type="EMBL" id="CAEZYQ010000025">
    <property type="protein sequence ID" value="CAB4761463.1"/>
    <property type="molecule type" value="Genomic_DNA"/>
</dbReference>
<dbReference type="InterPro" id="IPR036890">
    <property type="entry name" value="HATPase_C_sf"/>
</dbReference>
<proteinExistence type="predicted"/>
<protein>
    <submittedName>
        <fullName evidence="3">Unannotated protein</fullName>
    </submittedName>
</protein>
<dbReference type="InterPro" id="IPR036097">
    <property type="entry name" value="HisK_dim/P_sf"/>
</dbReference>
<dbReference type="PANTHER" id="PTHR45569:SF1">
    <property type="entry name" value="SENSOR PROTEIN KDPD"/>
    <property type="match status" value="1"/>
</dbReference>
<dbReference type="InterPro" id="IPR052023">
    <property type="entry name" value="Histidine_kinase_KdpD"/>
</dbReference>
<name>A0A6J6URT1_9ZZZZ</name>
<dbReference type="InterPro" id="IPR003661">
    <property type="entry name" value="HisK_dim/P_dom"/>
</dbReference>